<feature type="non-terminal residue" evidence="3">
    <location>
        <position position="360"/>
    </location>
</feature>
<dbReference type="GO" id="GO:0046983">
    <property type="term" value="F:protein dimerization activity"/>
    <property type="evidence" value="ECO:0007669"/>
    <property type="project" value="InterPro"/>
</dbReference>
<evidence type="ECO:0000259" key="2">
    <source>
        <dbReference type="Pfam" id="PF05699"/>
    </source>
</evidence>
<feature type="compositionally biased region" description="Polar residues" evidence="1">
    <location>
        <begin position="314"/>
        <end position="325"/>
    </location>
</feature>
<dbReference type="AlphaFoldDB" id="A0A225W4D0"/>
<organism evidence="3 4">
    <name type="scientific">Phytophthora megakarya</name>
    <dbReference type="NCBI Taxonomy" id="4795"/>
    <lineage>
        <taxon>Eukaryota</taxon>
        <taxon>Sar</taxon>
        <taxon>Stramenopiles</taxon>
        <taxon>Oomycota</taxon>
        <taxon>Peronosporomycetes</taxon>
        <taxon>Peronosporales</taxon>
        <taxon>Peronosporaceae</taxon>
        <taxon>Phytophthora</taxon>
    </lineage>
</organism>
<dbReference type="SUPFAM" id="SSF53098">
    <property type="entry name" value="Ribonuclease H-like"/>
    <property type="match status" value="1"/>
</dbReference>
<evidence type="ECO:0000256" key="1">
    <source>
        <dbReference type="SAM" id="MobiDB-lite"/>
    </source>
</evidence>
<protein>
    <recommendedName>
        <fullName evidence="2">HAT C-terminal dimerisation domain-containing protein</fullName>
    </recommendedName>
</protein>
<accession>A0A225W4D0</accession>
<dbReference type="OrthoDB" id="127243at2759"/>
<feature type="region of interest" description="Disordered" evidence="1">
    <location>
        <begin position="173"/>
        <end position="192"/>
    </location>
</feature>
<dbReference type="Pfam" id="PF05699">
    <property type="entry name" value="Dimer_Tnp_hAT"/>
    <property type="match status" value="1"/>
</dbReference>
<dbReference type="Proteomes" id="UP000198211">
    <property type="component" value="Unassembled WGS sequence"/>
</dbReference>
<evidence type="ECO:0000313" key="4">
    <source>
        <dbReference type="Proteomes" id="UP000198211"/>
    </source>
</evidence>
<reference evidence="4" key="1">
    <citation type="submission" date="2017-03" db="EMBL/GenBank/DDBJ databases">
        <title>Phytopthora megakarya and P. palmivora, two closely related causual agents of cacao black pod achieved similar genome size and gene model numbers by different mechanisms.</title>
        <authorList>
            <person name="Ali S."/>
            <person name="Shao J."/>
            <person name="Larry D.J."/>
            <person name="Kronmiller B."/>
            <person name="Shen D."/>
            <person name="Strem M.D."/>
            <person name="Melnick R.L."/>
            <person name="Guiltinan M.J."/>
            <person name="Tyler B.M."/>
            <person name="Meinhardt L.W."/>
            <person name="Bailey B.A."/>
        </authorList>
    </citation>
    <scope>NUCLEOTIDE SEQUENCE [LARGE SCALE GENOMIC DNA]</scope>
    <source>
        <strain evidence="4">zdho120</strain>
    </source>
</reference>
<comment type="caution">
    <text evidence="3">The sequence shown here is derived from an EMBL/GenBank/DDBJ whole genome shotgun (WGS) entry which is preliminary data.</text>
</comment>
<dbReference type="InterPro" id="IPR008906">
    <property type="entry name" value="HATC_C_dom"/>
</dbReference>
<proteinExistence type="predicted"/>
<sequence>MKKAGKLIKLKHPNVVFNECLADAANLLLKDIFKLDLFAEVLKKAAKIVKFTSIARSCSHPETSATKIDEERRIVSPSIYEMEHQGCPSTYKADTQTLAVLKADACSNSMIIHEFIGLRKAPEYNVEIAGLVGTTVQEEIRKLIESRRKFIRPPSDSTTITYLMDLSKSFADLPNDGPADSESDTSLGENPHVGPLRDAVAKAVQLSERFGLPPSVSPAAFPSDLLRFIKKKKTWTDVQREDASQTPSLDWWTLDIEFSLLHNIAENILSIPTSPAASERLWSVHDFTHSKLRNRLKVATVEKLSFIYTNSGDTRSPTMPVNKSTTRLREPDSDSEDDLENDDFLFDFNDLEFEYLLDAT</sequence>
<name>A0A225W4D0_9STRA</name>
<feature type="domain" description="HAT C-terminal dimerisation" evidence="2">
    <location>
        <begin position="233"/>
        <end position="310"/>
    </location>
</feature>
<dbReference type="EMBL" id="NBNE01001951">
    <property type="protein sequence ID" value="OWZ12069.1"/>
    <property type="molecule type" value="Genomic_DNA"/>
</dbReference>
<feature type="region of interest" description="Disordered" evidence="1">
    <location>
        <begin position="314"/>
        <end position="340"/>
    </location>
</feature>
<gene>
    <name evidence="3" type="ORF">PHMEG_00014828</name>
</gene>
<dbReference type="InterPro" id="IPR012337">
    <property type="entry name" value="RNaseH-like_sf"/>
</dbReference>
<keyword evidence="4" id="KW-1185">Reference proteome</keyword>
<evidence type="ECO:0000313" key="3">
    <source>
        <dbReference type="EMBL" id="OWZ12069.1"/>
    </source>
</evidence>